<organism evidence="3 4">
    <name type="scientific">Panagrellus redivivus</name>
    <name type="common">Microworm</name>
    <dbReference type="NCBI Taxonomy" id="6233"/>
    <lineage>
        <taxon>Eukaryota</taxon>
        <taxon>Metazoa</taxon>
        <taxon>Ecdysozoa</taxon>
        <taxon>Nematoda</taxon>
        <taxon>Chromadorea</taxon>
        <taxon>Rhabditida</taxon>
        <taxon>Tylenchina</taxon>
        <taxon>Panagrolaimomorpha</taxon>
        <taxon>Panagrolaimoidea</taxon>
        <taxon>Panagrolaimidae</taxon>
        <taxon>Panagrellus</taxon>
    </lineage>
</organism>
<keyword evidence="2" id="KW-1133">Transmembrane helix</keyword>
<evidence type="ECO:0000256" key="2">
    <source>
        <dbReference type="SAM" id="Phobius"/>
    </source>
</evidence>
<reference evidence="4" key="2">
    <citation type="submission" date="2020-10" db="UniProtKB">
        <authorList>
            <consortium name="WormBaseParasite"/>
        </authorList>
    </citation>
    <scope>IDENTIFICATION</scope>
</reference>
<feature type="transmembrane region" description="Helical" evidence="2">
    <location>
        <begin position="145"/>
        <end position="170"/>
    </location>
</feature>
<name>A0A7E4VSP8_PANRE</name>
<evidence type="ECO:0000313" key="3">
    <source>
        <dbReference type="Proteomes" id="UP000492821"/>
    </source>
</evidence>
<reference evidence="3" key="1">
    <citation type="journal article" date="2013" name="Genetics">
        <title>The draft genome and transcriptome of Panagrellus redivivus are shaped by the harsh demands of a free-living lifestyle.</title>
        <authorList>
            <person name="Srinivasan J."/>
            <person name="Dillman A.R."/>
            <person name="Macchietto M.G."/>
            <person name="Heikkinen L."/>
            <person name="Lakso M."/>
            <person name="Fracchia K.M."/>
            <person name="Antoshechkin I."/>
            <person name="Mortazavi A."/>
            <person name="Wong G."/>
            <person name="Sternberg P.W."/>
        </authorList>
    </citation>
    <scope>NUCLEOTIDE SEQUENCE [LARGE SCALE GENOMIC DNA]</scope>
    <source>
        <strain evidence="3">MT8872</strain>
    </source>
</reference>
<accession>A0A7E4VSP8</accession>
<feature type="region of interest" description="Disordered" evidence="1">
    <location>
        <begin position="287"/>
        <end position="307"/>
    </location>
</feature>
<feature type="transmembrane region" description="Helical" evidence="2">
    <location>
        <begin position="254"/>
        <end position="276"/>
    </location>
</feature>
<evidence type="ECO:0000256" key="1">
    <source>
        <dbReference type="SAM" id="MobiDB-lite"/>
    </source>
</evidence>
<evidence type="ECO:0000313" key="4">
    <source>
        <dbReference type="WBParaSite" id="Pan_g2957.t1"/>
    </source>
</evidence>
<protein>
    <submittedName>
        <fullName evidence="4">Transmembrane protein</fullName>
    </submittedName>
</protein>
<feature type="transmembrane region" description="Helical" evidence="2">
    <location>
        <begin position="32"/>
        <end position="54"/>
    </location>
</feature>
<dbReference type="WBParaSite" id="Pan_g2957.t1">
    <property type="protein sequence ID" value="Pan_g2957.t1"/>
    <property type="gene ID" value="Pan_g2957"/>
</dbReference>
<keyword evidence="2" id="KW-0472">Membrane</keyword>
<keyword evidence="3" id="KW-1185">Reference proteome</keyword>
<feature type="transmembrane region" description="Helical" evidence="2">
    <location>
        <begin position="105"/>
        <end position="124"/>
    </location>
</feature>
<dbReference type="Proteomes" id="UP000492821">
    <property type="component" value="Unassembled WGS sequence"/>
</dbReference>
<proteinExistence type="predicted"/>
<sequence>MPDKFDSKSSAHPRRGGDNSFLQRWKRVFPPYAKYAIFFACGLEVLYHAFIMAINQKFFDMASKIFPVAFEMFNDTMRRGASENKNYHWGPEELAQLNLYETKLILMWFVSTVAILLSMLSVVPQFCETEEASGEERTWCMKKPIIGAVMAPVLVGSVILVAIVLTWQWFTCEADSRLFNQLFNDALKEEQYLSVIEREFSCITDDDKEAEAVPGGWLEVIPESITGQSIVADAAPPVRTCTKLIDGAILNNDWLNPLFFVFIVYHILIVLLFGYFNDEHYTLPCTKTPPPSESDISGDVESGARLL</sequence>
<dbReference type="AlphaFoldDB" id="A0A7E4VSP8"/>
<keyword evidence="2" id="KW-0812">Transmembrane</keyword>